<feature type="region of interest" description="Disordered" evidence="1">
    <location>
        <begin position="109"/>
        <end position="138"/>
    </location>
</feature>
<dbReference type="Proteomes" id="UP000515151">
    <property type="component" value="Chromosome 4"/>
</dbReference>
<evidence type="ECO:0000313" key="4">
    <source>
        <dbReference type="Proteomes" id="UP000197138"/>
    </source>
</evidence>
<evidence type="ECO:0000256" key="2">
    <source>
        <dbReference type="SAM" id="SignalP"/>
    </source>
</evidence>
<feature type="region of interest" description="Disordered" evidence="1">
    <location>
        <begin position="251"/>
        <end position="277"/>
    </location>
</feature>
<evidence type="ECO:0000256" key="1">
    <source>
        <dbReference type="SAM" id="MobiDB-lite"/>
    </source>
</evidence>
<dbReference type="EMBL" id="MTKT01000420">
    <property type="protein sequence ID" value="OWM91074.1"/>
    <property type="molecule type" value="Genomic_DNA"/>
</dbReference>
<gene>
    <name evidence="6" type="primary">LOC116202343</name>
    <name evidence="3" type="ORF">CDL15_Pgr023407</name>
</gene>
<evidence type="ECO:0000313" key="5">
    <source>
        <dbReference type="Proteomes" id="UP000515151"/>
    </source>
</evidence>
<feature type="signal peptide" evidence="2">
    <location>
        <begin position="1"/>
        <end position="29"/>
    </location>
</feature>
<feature type="compositionally biased region" description="Basic and acidic residues" evidence="1">
    <location>
        <begin position="268"/>
        <end position="277"/>
    </location>
</feature>
<feature type="compositionally biased region" description="Polar residues" evidence="1">
    <location>
        <begin position="258"/>
        <end position="267"/>
    </location>
</feature>
<protein>
    <submittedName>
        <fullName evidence="6">Protein E6-like</fullName>
    </submittedName>
</protein>
<dbReference type="Proteomes" id="UP000197138">
    <property type="component" value="Unassembled WGS sequence"/>
</dbReference>
<accession>A0A218Y1I2</accession>
<proteinExistence type="predicted"/>
<keyword evidence="2" id="KW-0732">Signal</keyword>
<dbReference type="PANTHER" id="PTHR35274">
    <property type="entry name" value="E6-LIKE PROTEIN"/>
    <property type="match status" value="1"/>
</dbReference>
<dbReference type="InterPro" id="IPR040290">
    <property type="entry name" value="Prot_E6-like"/>
</dbReference>
<dbReference type="PANTHER" id="PTHR35274:SF5">
    <property type="entry name" value="PROTEIN E6-LIKE"/>
    <property type="match status" value="1"/>
</dbReference>
<reference evidence="4" key="1">
    <citation type="journal article" date="2017" name="Plant J.">
        <title>The pomegranate (Punica granatum L.) genome and the genomics of punicalagin biosynthesis.</title>
        <authorList>
            <person name="Qin G."/>
            <person name="Xu C."/>
            <person name="Ming R."/>
            <person name="Tang H."/>
            <person name="Guyot R."/>
            <person name="Kramer E.M."/>
            <person name="Hu Y."/>
            <person name="Yi X."/>
            <person name="Qi Y."/>
            <person name="Xu X."/>
            <person name="Gao Z."/>
            <person name="Pan H."/>
            <person name="Jian J."/>
            <person name="Tian Y."/>
            <person name="Yue Z."/>
            <person name="Xu Y."/>
        </authorList>
    </citation>
    <scope>NUCLEOTIDE SEQUENCE [LARGE SCALE GENOMIC DNA]</scope>
    <source>
        <strain evidence="4">cv. Dabenzi</strain>
    </source>
</reference>
<dbReference type="AlphaFoldDB" id="A0A218Y1I2"/>
<reference evidence="3" key="2">
    <citation type="submission" date="2017-06" db="EMBL/GenBank/DDBJ databases">
        <title>The pomegranate genome and the genomics of punicalagin biosynthesis.</title>
        <authorList>
            <person name="Xu C."/>
        </authorList>
    </citation>
    <scope>NUCLEOTIDE SEQUENCE [LARGE SCALE GENOMIC DNA]</scope>
    <source>
        <tissue evidence="3">Fresh leaf</tissue>
    </source>
</reference>
<dbReference type="RefSeq" id="XP_031389725.1">
    <property type="nucleotide sequence ID" value="XM_031533865.1"/>
</dbReference>
<evidence type="ECO:0000313" key="3">
    <source>
        <dbReference type="EMBL" id="OWM91074.1"/>
    </source>
</evidence>
<keyword evidence="5" id="KW-1185">Reference proteome</keyword>
<dbReference type="PROSITE" id="PS51257">
    <property type="entry name" value="PROKAR_LIPOPROTEIN"/>
    <property type="match status" value="1"/>
</dbReference>
<reference evidence="6" key="4">
    <citation type="submission" date="2025-04" db="UniProtKB">
        <authorList>
            <consortium name="RefSeq"/>
        </authorList>
    </citation>
    <scope>IDENTIFICATION</scope>
    <source>
        <tissue evidence="6">Leaf</tissue>
    </source>
</reference>
<name>A0A218Y1I2_PUNGR</name>
<dbReference type="OrthoDB" id="749662at2759"/>
<feature type="chain" id="PRO_5044569250" evidence="2">
    <location>
        <begin position="30"/>
        <end position="303"/>
    </location>
</feature>
<organism evidence="3 4">
    <name type="scientific">Punica granatum</name>
    <name type="common">Pomegranate</name>
    <dbReference type="NCBI Taxonomy" id="22663"/>
    <lineage>
        <taxon>Eukaryota</taxon>
        <taxon>Viridiplantae</taxon>
        <taxon>Streptophyta</taxon>
        <taxon>Embryophyta</taxon>
        <taxon>Tracheophyta</taxon>
        <taxon>Spermatophyta</taxon>
        <taxon>Magnoliopsida</taxon>
        <taxon>eudicotyledons</taxon>
        <taxon>Gunneridae</taxon>
        <taxon>Pentapetalae</taxon>
        <taxon>rosids</taxon>
        <taxon>malvids</taxon>
        <taxon>Myrtales</taxon>
        <taxon>Lythraceae</taxon>
        <taxon>Punica</taxon>
    </lineage>
</organism>
<evidence type="ECO:0000313" key="6">
    <source>
        <dbReference type="RefSeq" id="XP_031389725.1"/>
    </source>
</evidence>
<reference evidence="5" key="3">
    <citation type="journal article" date="2020" name="Plant Biotechnol. J.">
        <title>The pomegranate (Punica granatum L.) draft genome dissects genetic divergence between soft- and hard-seeded cultivars.</title>
        <authorList>
            <person name="Luo X."/>
            <person name="Li H."/>
            <person name="Wu Z."/>
            <person name="Yao W."/>
            <person name="Zhao P."/>
            <person name="Cao D."/>
            <person name="Yu H."/>
            <person name="Li K."/>
            <person name="Poudel K."/>
            <person name="Zhao D."/>
            <person name="Zhang F."/>
            <person name="Xia X."/>
            <person name="Chen L."/>
            <person name="Wang Q."/>
            <person name="Jing D."/>
            <person name="Cao S."/>
        </authorList>
    </citation>
    <scope>NUCLEOTIDE SEQUENCE [LARGE SCALE GENOMIC DNA]</scope>
</reference>
<dbReference type="GeneID" id="116202343"/>
<sequence length="303" mass="34136">MASSTKQFLPSMSFLALLLLSCSCPHAHARESKFFSKAIHLHSTTKNVEEMKPPHVKIPVPPPEYALVDSPTPSPSSSLAPAAAPVAAPVSSEIEGGYGLYGHGSGVLLPEKETKTTPTTVTGGYRSEATLTGANGNDKFENEMMSEELNGESTEKDVYSNDHKNNYYYNNYKNQNVYSSNYHSLYSGSTNNRYTESYKGTTTTTGDNQYYYPSNYNANERQGMSDTRFLENGKYYYDVNRIDEKNAYQQANEKKSYMTESEGSYENESNRYDPNKSKYEFDSMEEYYKSQGYHLNNPEAYIP</sequence>